<evidence type="ECO:0000313" key="14">
    <source>
        <dbReference type="Proteomes" id="UP000500961"/>
    </source>
</evidence>
<dbReference type="EMBL" id="CP041345">
    <property type="protein sequence ID" value="QKG80167.1"/>
    <property type="molecule type" value="Genomic_DNA"/>
</dbReference>
<keyword evidence="11" id="KW-1208">Phospholipid metabolism</keyword>
<dbReference type="InterPro" id="IPR017438">
    <property type="entry name" value="ATP-NAD_kinase_N"/>
</dbReference>
<dbReference type="PANTHER" id="PTHR12358:SF106">
    <property type="entry name" value="LIPID KINASE YEGS"/>
    <property type="match status" value="1"/>
</dbReference>
<dbReference type="KEGG" id="ttz:FHG85_07810"/>
<sequence length="300" mass="33196">MTETDSILSRKKILFIINPISGTRGKENILHLINTNVDLDIFEPEILFTRKKGDAIQIIKEKREEGFKYFVAVGGDGTVNEVGSAVVDTDCVMGIIPLGSGNGLARHLKIPIDVEKSIRIINQLKVDKIDYGLVNGQPFFCTCGVGFDAHIGYRFAKQEGRGFFNYVKVALQDFINYKPKKYKLKIDGGEKFKVKAFLITCANASQYGNNAYIAPNADMKDGLLDLAIMSPINILQAPAVGAMLFTKTIDKSTVLRTGKASKVVIKRKREDVVHYDGEPTIMGQKIKIKIVKQGLNIIVP</sequence>
<gene>
    <name evidence="13" type="ORF">FHG85_07810</name>
</gene>
<dbReference type="AlphaFoldDB" id="A0A7D3XEQ1"/>
<dbReference type="Gene3D" id="3.40.50.10330">
    <property type="entry name" value="Probable inorganic polyphosphate/atp-NAD kinase, domain 1"/>
    <property type="match status" value="1"/>
</dbReference>
<dbReference type="GO" id="GO:0046872">
    <property type="term" value="F:metal ion binding"/>
    <property type="evidence" value="ECO:0007669"/>
    <property type="project" value="UniProtKB-KW"/>
</dbReference>
<keyword evidence="10" id="KW-0594">Phospholipid biosynthesis</keyword>
<evidence type="ECO:0000256" key="2">
    <source>
        <dbReference type="ARBA" id="ARBA00022516"/>
    </source>
</evidence>
<dbReference type="Gene3D" id="2.60.200.40">
    <property type="match status" value="1"/>
</dbReference>
<keyword evidence="8" id="KW-0460">Magnesium</keyword>
<dbReference type="InterPro" id="IPR005218">
    <property type="entry name" value="Diacylglycerol/lipid_kinase"/>
</dbReference>
<dbReference type="GO" id="GO:0008654">
    <property type="term" value="P:phospholipid biosynthetic process"/>
    <property type="evidence" value="ECO:0007669"/>
    <property type="project" value="UniProtKB-KW"/>
</dbReference>
<keyword evidence="9" id="KW-0443">Lipid metabolism</keyword>
<keyword evidence="14" id="KW-1185">Reference proteome</keyword>
<dbReference type="Proteomes" id="UP000500961">
    <property type="component" value="Chromosome"/>
</dbReference>
<dbReference type="InterPro" id="IPR001206">
    <property type="entry name" value="Diacylglycerol_kinase_cat_dom"/>
</dbReference>
<evidence type="ECO:0000256" key="6">
    <source>
        <dbReference type="ARBA" id="ARBA00022777"/>
    </source>
</evidence>
<keyword evidence="5" id="KW-0547">Nucleotide-binding</keyword>
<dbReference type="GO" id="GO:0016301">
    <property type="term" value="F:kinase activity"/>
    <property type="evidence" value="ECO:0007669"/>
    <property type="project" value="UniProtKB-KW"/>
</dbReference>
<dbReference type="SUPFAM" id="SSF111331">
    <property type="entry name" value="NAD kinase/diacylglycerol kinase-like"/>
    <property type="match status" value="1"/>
</dbReference>
<dbReference type="SMART" id="SM00046">
    <property type="entry name" value="DAGKc"/>
    <property type="match status" value="1"/>
</dbReference>
<evidence type="ECO:0000256" key="10">
    <source>
        <dbReference type="ARBA" id="ARBA00023209"/>
    </source>
</evidence>
<dbReference type="PROSITE" id="PS50146">
    <property type="entry name" value="DAGK"/>
    <property type="match status" value="1"/>
</dbReference>
<dbReference type="Pfam" id="PF19279">
    <property type="entry name" value="YegS_C"/>
    <property type="match status" value="1"/>
</dbReference>
<keyword evidence="4" id="KW-0479">Metal-binding</keyword>
<dbReference type="Pfam" id="PF00781">
    <property type="entry name" value="DAGK_cat"/>
    <property type="match status" value="1"/>
</dbReference>
<dbReference type="InterPro" id="IPR016064">
    <property type="entry name" value="NAD/diacylglycerol_kinase_sf"/>
</dbReference>
<evidence type="ECO:0000256" key="11">
    <source>
        <dbReference type="ARBA" id="ARBA00023264"/>
    </source>
</evidence>
<proteinExistence type="predicted"/>
<dbReference type="PANTHER" id="PTHR12358">
    <property type="entry name" value="SPHINGOSINE KINASE"/>
    <property type="match status" value="1"/>
</dbReference>
<keyword evidence="6 13" id="KW-0418">Kinase</keyword>
<feature type="domain" description="DAGKc" evidence="12">
    <location>
        <begin position="8"/>
        <end position="138"/>
    </location>
</feature>
<accession>A0A7D3XEQ1</accession>
<evidence type="ECO:0000256" key="9">
    <source>
        <dbReference type="ARBA" id="ARBA00023098"/>
    </source>
</evidence>
<dbReference type="GO" id="GO:0005524">
    <property type="term" value="F:ATP binding"/>
    <property type="evidence" value="ECO:0007669"/>
    <property type="project" value="UniProtKB-KW"/>
</dbReference>
<evidence type="ECO:0000259" key="12">
    <source>
        <dbReference type="PROSITE" id="PS50146"/>
    </source>
</evidence>
<evidence type="ECO:0000256" key="4">
    <source>
        <dbReference type="ARBA" id="ARBA00022723"/>
    </source>
</evidence>
<dbReference type="InterPro" id="IPR050187">
    <property type="entry name" value="Lipid_Phosphate_FormReg"/>
</dbReference>
<evidence type="ECO:0000256" key="7">
    <source>
        <dbReference type="ARBA" id="ARBA00022840"/>
    </source>
</evidence>
<keyword evidence="3" id="KW-0808">Transferase</keyword>
<dbReference type="InterPro" id="IPR045540">
    <property type="entry name" value="YegS/DAGK_C"/>
</dbReference>
<dbReference type="NCBIfam" id="TIGR00147">
    <property type="entry name" value="YegS/Rv2252/BmrU family lipid kinase"/>
    <property type="match status" value="1"/>
</dbReference>
<keyword evidence="2" id="KW-0444">Lipid biosynthesis</keyword>
<evidence type="ECO:0000313" key="13">
    <source>
        <dbReference type="EMBL" id="QKG80167.1"/>
    </source>
</evidence>
<keyword evidence="7" id="KW-0067">ATP-binding</keyword>
<dbReference type="RefSeq" id="WP_173074648.1">
    <property type="nucleotide sequence ID" value="NZ_CP041345.1"/>
</dbReference>
<reference evidence="13 14" key="1">
    <citation type="submission" date="2019-07" db="EMBL/GenBank/DDBJ databases">
        <title>Thalassofilum flectens gen. nov., sp. nov., a novel moderate thermophilic anaerobe from a shallow sea hot spring in Kunashir Island (Russia), representing a new family in the order Bacteroidales, and proposal of Thalassofilacea fam. nov.</title>
        <authorList>
            <person name="Kochetkova T.V."/>
            <person name="Podosokorskaya O.A."/>
            <person name="Novikov A."/>
            <person name="Elcheninov A.G."/>
            <person name="Toshchakov S.V."/>
            <person name="Kublanov I.V."/>
        </authorList>
    </citation>
    <scope>NUCLEOTIDE SEQUENCE [LARGE SCALE GENOMIC DNA]</scope>
    <source>
        <strain evidence="13 14">38-H</strain>
    </source>
</reference>
<comment type="cofactor">
    <cofactor evidence="1">
        <name>Mg(2+)</name>
        <dbReference type="ChEBI" id="CHEBI:18420"/>
    </cofactor>
</comment>
<evidence type="ECO:0000256" key="1">
    <source>
        <dbReference type="ARBA" id="ARBA00001946"/>
    </source>
</evidence>
<name>A0A7D3XEQ1_9BACT</name>
<evidence type="ECO:0000256" key="8">
    <source>
        <dbReference type="ARBA" id="ARBA00022842"/>
    </source>
</evidence>
<dbReference type="GO" id="GO:0005886">
    <property type="term" value="C:plasma membrane"/>
    <property type="evidence" value="ECO:0007669"/>
    <property type="project" value="TreeGrafter"/>
</dbReference>
<evidence type="ECO:0000256" key="3">
    <source>
        <dbReference type="ARBA" id="ARBA00022679"/>
    </source>
</evidence>
<evidence type="ECO:0000256" key="5">
    <source>
        <dbReference type="ARBA" id="ARBA00022741"/>
    </source>
</evidence>
<protein>
    <submittedName>
        <fullName evidence="13">YegS/Rv2252/BmrU family lipid kinase</fullName>
    </submittedName>
</protein>
<organism evidence="13 14">
    <name type="scientific">Tenuifilum thalassicum</name>
    <dbReference type="NCBI Taxonomy" id="2590900"/>
    <lineage>
        <taxon>Bacteria</taxon>
        <taxon>Pseudomonadati</taxon>
        <taxon>Bacteroidota</taxon>
        <taxon>Bacteroidia</taxon>
        <taxon>Bacteroidales</taxon>
        <taxon>Tenuifilaceae</taxon>
        <taxon>Tenuifilum</taxon>
    </lineage>
</organism>